<feature type="domain" description="Serpin" evidence="4">
    <location>
        <begin position="197"/>
        <end position="557"/>
    </location>
</feature>
<evidence type="ECO:0000256" key="1">
    <source>
        <dbReference type="ARBA" id="ARBA00009500"/>
    </source>
</evidence>
<accession>A0A8L7SLZ1</accession>
<dbReference type="InterPro" id="IPR023796">
    <property type="entry name" value="Serpin_dom"/>
</dbReference>
<reference evidence="7" key="3">
    <citation type="submission" date="2022-04" db="UniProtKB">
        <authorList>
            <consortium name="WormBaseParasite"/>
        </authorList>
    </citation>
    <scope>IDENTIFICATION</scope>
</reference>
<proteinExistence type="inferred from homology"/>
<dbReference type="PANTHER" id="PTHR11461:SF211">
    <property type="entry name" value="GH10112P-RELATED"/>
    <property type="match status" value="1"/>
</dbReference>
<dbReference type="OrthoDB" id="9518664at2759"/>
<dbReference type="Gene3D" id="3.30.497.10">
    <property type="entry name" value="Antithrombin, subunit I, domain 2"/>
    <property type="match status" value="1"/>
</dbReference>
<evidence type="ECO:0000313" key="6">
    <source>
        <dbReference type="Proteomes" id="UP000006672"/>
    </source>
</evidence>
<keyword evidence="3" id="KW-1133">Transmembrane helix</keyword>
<gene>
    <name evidence="5" type="primary">Bm10856</name>
    <name evidence="7" type="synonym">Bm1_44855</name>
    <name evidence="5" type="ORF">BM_BM10856</name>
</gene>
<dbReference type="EMBL" id="CAAKNF010000192">
    <property type="protein sequence ID" value="VIO91458.1"/>
    <property type="molecule type" value="Genomic_DNA"/>
</dbReference>
<accession>A0A4E9F3X4</accession>
<dbReference type="Gene3D" id="1.10.287.70">
    <property type="match status" value="1"/>
</dbReference>
<dbReference type="CTD" id="6103855"/>
<reference evidence="5" key="2">
    <citation type="submission" date="2019-04" db="EMBL/GenBank/DDBJ databases">
        <authorList>
            <person name="Howe K."/>
            <person name="Paulini M."/>
            <person name="Williams G."/>
        </authorList>
    </citation>
    <scope>NUCLEOTIDE SEQUENCE [LARGE SCALE GENOMIC DNA]</scope>
    <source>
        <strain evidence="5">FR3</strain>
    </source>
</reference>
<dbReference type="SMART" id="SM00093">
    <property type="entry name" value="SERPIN"/>
    <property type="match status" value="1"/>
</dbReference>
<keyword evidence="6" id="KW-1185">Reference proteome</keyword>
<evidence type="ECO:0000256" key="3">
    <source>
        <dbReference type="SAM" id="Phobius"/>
    </source>
</evidence>
<protein>
    <submittedName>
        <fullName evidence="7">BMA-SRP-8, isoform b</fullName>
    </submittedName>
</protein>
<reference evidence="6" key="1">
    <citation type="journal article" date="2007" name="Science">
        <title>Draft genome of the filarial nematode parasite Brugia malayi.</title>
        <authorList>
            <person name="Ghedin E."/>
            <person name="Wang S."/>
            <person name="Spiro D."/>
            <person name="Caler E."/>
            <person name="Zhao Q."/>
            <person name="Crabtree J."/>
            <person name="Allen J.E."/>
            <person name="Delcher A.L."/>
            <person name="Guiliano D.B."/>
            <person name="Miranda-Saavedra D."/>
            <person name="Angiuoli S.V."/>
            <person name="Creasy T."/>
            <person name="Amedeo P."/>
            <person name="Haas B."/>
            <person name="El-Sayed N.M."/>
            <person name="Wortman J.R."/>
            <person name="Feldblyum T."/>
            <person name="Tallon L."/>
            <person name="Schatz M."/>
            <person name="Shumway M."/>
            <person name="Koo H."/>
            <person name="Salzberg S.L."/>
            <person name="Schobel S."/>
            <person name="Pertea M."/>
            <person name="Pop M."/>
            <person name="White O."/>
            <person name="Barton G.J."/>
            <person name="Carlow C.K."/>
            <person name="Crawford M.J."/>
            <person name="Daub J."/>
            <person name="Dimmic M.W."/>
            <person name="Estes C.F."/>
            <person name="Foster J.M."/>
            <person name="Ganatra M."/>
            <person name="Gregory W.F."/>
            <person name="Johnson N.M."/>
            <person name="Jin J."/>
            <person name="Komuniecki R."/>
            <person name="Korf I."/>
            <person name="Kumar S."/>
            <person name="Laney S."/>
            <person name="Li B.W."/>
            <person name="Li W."/>
            <person name="Lindblom T.H."/>
            <person name="Lustigman S."/>
            <person name="Ma D."/>
            <person name="Maina C.V."/>
            <person name="Martin D.M."/>
            <person name="McCarter J.P."/>
            <person name="McReynolds L."/>
            <person name="Mitreva M."/>
            <person name="Nutman T.B."/>
            <person name="Parkinson J."/>
            <person name="Peregrin-Alvarez J.M."/>
            <person name="Poole C."/>
            <person name="Ren Q."/>
            <person name="Saunders L."/>
            <person name="Sluder A.E."/>
            <person name="Smith K."/>
            <person name="Stanke M."/>
            <person name="Unnasch T.R."/>
            <person name="Ware J."/>
            <person name="Wei A.D."/>
            <person name="Weil G."/>
            <person name="Williams D.J."/>
            <person name="Zhang Y."/>
            <person name="Williams S.A."/>
            <person name="Fraser-Liggett C."/>
            <person name="Slatko B."/>
            <person name="Blaxter M.L."/>
            <person name="Scott A.L."/>
        </authorList>
    </citation>
    <scope>NUCLEOTIDE SEQUENCE</scope>
    <source>
        <strain evidence="6">FR3</strain>
    </source>
</reference>
<dbReference type="GO" id="GO:0004867">
    <property type="term" value="F:serine-type endopeptidase inhibitor activity"/>
    <property type="evidence" value="ECO:0007669"/>
    <property type="project" value="InterPro"/>
</dbReference>
<dbReference type="SUPFAM" id="SSF56574">
    <property type="entry name" value="Serpins"/>
    <property type="match status" value="1"/>
</dbReference>
<evidence type="ECO:0000313" key="5">
    <source>
        <dbReference type="EMBL" id="VIO91458.1"/>
    </source>
</evidence>
<dbReference type="Pfam" id="PF00079">
    <property type="entry name" value="Serpin"/>
    <property type="match status" value="1"/>
</dbReference>
<dbReference type="Gene3D" id="2.30.39.10">
    <property type="entry name" value="Alpha-1-antitrypsin, domain 1"/>
    <property type="match status" value="1"/>
</dbReference>
<dbReference type="WBParaSite" id="Bm10856b.1">
    <property type="protein sequence ID" value="Bm10856b.1"/>
    <property type="gene ID" value="WBGene00231117"/>
</dbReference>
<dbReference type="InterPro" id="IPR000215">
    <property type="entry name" value="Serpin_fam"/>
</dbReference>
<evidence type="ECO:0000256" key="2">
    <source>
        <dbReference type="RuleBase" id="RU000411"/>
    </source>
</evidence>
<dbReference type="InterPro" id="IPR042178">
    <property type="entry name" value="Serpin_sf_1"/>
</dbReference>
<dbReference type="GO" id="GO:0005615">
    <property type="term" value="C:extracellular space"/>
    <property type="evidence" value="ECO:0007669"/>
    <property type="project" value="InterPro"/>
</dbReference>
<dbReference type="InterPro" id="IPR042185">
    <property type="entry name" value="Serpin_sf_2"/>
</dbReference>
<dbReference type="GeneID" id="6103855"/>
<dbReference type="KEGG" id="bmy:BM_BM10856"/>
<organism evidence="5">
    <name type="scientific">Brugia malayi</name>
    <name type="common">Filarial nematode worm</name>
    <dbReference type="NCBI Taxonomy" id="6279"/>
    <lineage>
        <taxon>Eukaryota</taxon>
        <taxon>Metazoa</taxon>
        <taxon>Ecdysozoa</taxon>
        <taxon>Nematoda</taxon>
        <taxon>Chromadorea</taxon>
        <taxon>Rhabditida</taxon>
        <taxon>Spirurina</taxon>
        <taxon>Spiruromorpha</taxon>
        <taxon>Filarioidea</taxon>
        <taxon>Onchocercidae</taxon>
        <taxon>Brugia</taxon>
    </lineage>
</organism>
<dbReference type="PANTHER" id="PTHR11461">
    <property type="entry name" value="SERINE PROTEASE INHIBITOR, SERPIN"/>
    <property type="match status" value="1"/>
</dbReference>
<dbReference type="InterPro" id="IPR036186">
    <property type="entry name" value="Serpin_sf"/>
</dbReference>
<comment type="similarity">
    <text evidence="1 2">Belongs to the serpin family.</text>
</comment>
<feature type="transmembrane region" description="Helical" evidence="3">
    <location>
        <begin position="55"/>
        <end position="80"/>
    </location>
</feature>
<dbReference type="InterPro" id="IPR023795">
    <property type="entry name" value="Serpin_CS"/>
</dbReference>
<dbReference type="PROSITE" id="PS00284">
    <property type="entry name" value="SERPIN"/>
    <property type="match status" value="1"/>
</dbReference>
<keyword evidence="3" id="KW-0812">Transmembrane</keyword>
<dbReference type="AlphaFoldDB" id="A0A4E9F3X4"/>
<keyword evidence="3" id="KW-0472">Membrane</keyword>
<evidence type="ECO:0000259" key="4">
    <source>
        <dbReference type="SMART" id="SM00093"/>
    </source>
</evidence>
<evidence type="ECO:0000313" key="7">
    <source>
        <dbReference type="WBParaSite" id="Bm10856b.1"/>
    </source>
</evidence>
<dbReference type="RefSeq" id="XP_001900434.2">
    <property type="nucleotide sequence ID" value="XM_001900399.2"/>
</dbReference>
<dbReference type="Proteomes" id="UP000006672">
    <property type="component" value="Unassembled WGS sequence"/>
</dbReference>
<sequence>MEVKKKSVTTTLLLQELPNLHDDDDDDSSEKSDQWEINHLVGINKMVGWKKYARIILPHIGLIILSLLYAIGGALAFYHLERPNEIAVRRESLKDISAQRKLMLDELWIMLNDESISDGICSIYNQSSLQAQLTSSLAFVMRSHCYQSVLSRQLLSFILFASIALCTLFWPTTTAYELNYYLDKYARDTIQSIHANFSLRLLSNAADEELNAVLSPLSLAITLSLTSAAASGITKLQINDVFAKGFSYNTVQKYYSLLANRLLPGNNGTIVAPGLLVVLHLCGRGTLSNAMIDIARDYMADVLQFDCKNRSATATFINQWIANQTKSEFKIFTRNVYNADWHFMLVDSFYLNAAWHYPFDERRTTAKDFYVNEHTVTQVEMMSMWAFDKFKYTEDADVQVLGLPYQVDSNLFLYIFLPREKFALRSVVRELTGRRLLFLIARCKIVDIEVEIPRFSIENHFELNLPLANLGIVEAFTSRADFPAISLQKMHVSTLIQKTQFEINEKGSYPINSTHEIISDELTVLWQGGHIKFIANHPFMFVITKIDQMILIGHYFS</sequence>
<name>A0A4E9F3X4_BRUMA</name>